<dbReference type="STRING" id="1860102.ACCAA_50107"/>
<proteinExistence type="predicted"/>
<organism evidence="2 3">
    <name type="scientific">Candidatus Accumulibacter aalborgensis</name>
    <dbReference type="NCBI Taxonomy" id="1860102"/>
    <lineage>
        <taxon>Bacteria</taxon>
        <taxon>Pseudomonadati</taxon>
        <taxon>Pseudomonadota</taxon>
        <taxon>Betaproteobacteria</taxon>
        <taxon>Candidatus Accumulibacter</taxon>
    </lineage>
</organism>
<evidence type="ECO:0000313" key="2">
    <source>
        <dbReference type="EMBL" id="SBT07870.1"/>
    </source>
</evidence>
<sequence length="132" mass="14789">MQPDGQTSTHNGESLWPSHSVHVLASILKKILPELIDLVGQTGLQSPQAVHMSESIFIAMVFLLGFSSLRRRRCAWLAVRSAGVAAWRSGRCNKFRHCRVSVRRPIFPGCRTRSTRWTLPDLASEGRTSAHR</sequence>
<accession>A0A1A8XRY4</accession>
<keyword evidence="1" id="KW-1133">Transmembrane helix</keyword>
<keyword evidence="1" id="KW-0472">Membrane</keyword>
<evidence type="ECO:0000256" key="1">
    <source>
        <dbReference type="SAM" id="Phobius"/>
    </source>
</evidence>
<dbReference type="Proteomes" id="UP000199169">
    <property type="component" value="Unassembled WGS sequence"/>
</dbReference>
<keyword evidence="3" id="KW-1185">Reference proteome</keyword>
<dbReference type="AlphaFoldDB" id="A0A1A8XRY4"/>
<dbReference type="EMBL" id="FLQX01000127">
    <property type="protein sequence ID" value="SBT07870.1"/>
    <property type="molecule type" value="Genomic_DNA"/>
</dbReference>
<reference evidence="2 3" key="1">
    <citation type="submission" date="2016-06" db="EMBL/GenBank/DDBJ databases">
        <authorList>
            <person name="Kjaerup R.B."/>
            <person name="Dalgaard T.S."/>
            <person name="Juul-Madsen H.R."/>
        </authorList>
    </citation>
    <scope>NUCLEOTIDE SEQUENCE [LARGE SCALE GENOMIC DNA]</scope>
    <source>
        <strain evidence="2">3</strain>
    </source>
</reference>
<gene>
    <name evidence="2" type="ORF">ACCAA_50107</name>
</gene>
<protein>
    <submittedName>
        <fullName evidence="2">Uncharacterized protein</fullName>
    </submittedName>
</protein>
<evidence type="ECO:0000313" key="3">
    <source>
        <dbReference type="Proteomes" id="UP000199169"/>
    </source>
</evidence>
<feature type="transmembrane region" description="Helical" evidence="1">
    <location>
        <begin position="49"/>
        <end position="66"/>
    </location>
</feature>
<name>A0A1A8XRY4_9PROT</name>
<keyword evidence="1" id="KW-0812">Transmembrane</keyword>